<dbReference type="PANTHER" id="PTHR35567">
    <property type="entry name" value="MALATE DEHYDROGENASE (AFU_ORTHOLOGUE AFUA_2G13800)"/>
    <property type="match status" value="1"/>
</dbReference>
<dbReference type="Proteomes" id="UP000664203">
    <property type="component" value="Unassembled WGS sequence"/>
</dbReference>
<dbReference type="EMBL" id="CAJPDR010000175">
    <property type="protein sequence ID" value="CAF9923734.1"/>
    <property type="molecule type" value="Genomic_DNA"/>
</dbReference>
<proteinExistence type="predicted"/>
<dbReference type="PANTHER" id="PTHR35567:SF1">
    <property type="entry name" value="CONSERVED FUNGAL PROTEIN (AFU_ORTHOLOGUE AFUA_1G14230)"/>
    <property type="match status" value="1"/>
</dbReference>
<reference evidence="1" key="1">
    <citation type="submission" date="2021-03" db="EMBL/GenBank/DDBJ databases">
        <authorList>
            <person name="Tagirdzhanova G."/>
        </authorList>
    </citation>
    <scope>NUCLEOTIDE SEQUENCE</scope>
</reference>
<accession>A0A8H3FFQ8</accession>
<protein>
    <recommendedName>
        <fullName evidence="3">Malate dehydrogenase</fullName>
    </recommendedName>
</protein>
<organism evidence="1 2">
    <name type="scientific">Alectoria fallacina</name>
    <dbReference type="NCBI Taxonomy" id="1903189"/>
    <lineage>
        <taxon>Eukaryota</taxon>
        <taxon>Fungi</taxon>
        <taxon>Dikarya</taxon>
        <taxon>Ascomycota</taxon>
        <taxon>Pezizomycotina</taxon>
        <taxon>Lecanoromycetes</taxon>
        <taxon>OSLEUM clade</taxon>
        <taxon>Lecanoromycetidae</taxon>
        <taxon>Lecanorales</taxon>
        <taxon>Lecanorineae</taxon>
        <taxon>Parmeliaceae</taxon>
        <taxon>Alectoria</taxon>
    </lineage>
</organism>
<dbReference type="Pfam" id="PF11937">
    <property type="entry name" value="DUF3455"/>
    <property type="match status" value="1"/>
</dbReference>
<name>A0A8H3FFQ8_9LECA</name>
<dbReference type="InterPro" id="IPR021851">
    <property type="entry name" value="DUF3455"/>
</dbReference>
<evidence type="ECO:0000313" key="2">
    <source>
        <dbReference type="Proteomes" id="UP000664203"/>
    </source>
</evidence>
<gene>
    <name evidence="1" type="ORF">ALECFALPRED_002534</name>
</gene>
<sequence>MPSSTLPPPSQGLAVYHVALGRGLQNYTCPPDANSSAIPTALGAVANLYNTTCMASIPIPGGNPPYVLNNAPTVAVLNPIPKTNDSKPIHPLGSGSVLSGHHYFTDSTTPTFNLVWGTTNYGIFFSKKTSNVTAPATAAIGSDGSKAVPWLKLEVESPVAPLAIEENDLVPSVKEIYRVNTAGGAAPATCAGMPTSFSMQYAAEYWFFA</sequence>
<evidence type="ECO:0008006" key="3">
    <source>
        <dbReference type="Google" id="ProtNLM"/>
    </source>
</evidence>
<dbReference type="OrthoDB" id="1859733at2759"/>
<evidence type="ECO:0000313" key="1">
    <source>
        <dbReference type="EMBL" id="CAF9923734.1"/>
    </source>
</evidence>
<keyword evidence="2" id="KW-1185">Reference proteome</keyword>
<comment type="caution">
    <text evidence="1">The sequence shown here is derived from an EMBL/GenBank/DDBJ whole genome shotgun (WGS) entry which is preliminary data.</text>
</comment>
<dbReference type="AlphaFoldDB" id="A0A8H3FFQ8"/>